<dbReference type="NCBIfam" id="NF008528">
    <property type="entry name" value="PRK11463.1-2"/>
    <property type="match status" value="1"/>
</dbReference>
<proteinExistence type="predicted"/>
<keyword evidence="3" id="KW-1185">Reference proteome</keyword>
<feature type="transmembrane region" description="Helical" evidence="1">
    <location>
        <begin position="25"/>
        <end position="46"/>
    </location>
</feature>
<keyword evidence="1" id="KW-0472">Membrane</keyword>
<evidence type="ECO:0000313" key="3">
    <source>
        <dbReference type="Proteomes" id="UP001519345"/>
    </source>
</evidence>
<organism evidence="2 3">
    <name type="scientific">Virgibacillus natechei</name>
    <dbReference type="NCBI Taxonomy" id="1216297"/>
    <lineage>
        <taxon>Bacteria</taxon>
        <taxon>Bacillati</taxon>
        <taxon>Bacillota</taxon>
        <taxon>Bacilli</taxon>
        <taxon>Bacillales</taxon>
        <taxon>Bacillaceae</taxon>
        <taxon>Virgibacillus</taxon>
    </lineage>
</organism>
<keyword evidence="1" id="KW-0812">Transmembrane</keyword>
<reference evidence="2 3" key="1">
    <citation type="submission" date="2021-03" db="EMBL/GenBank/DDBJ databases">
        <title>Genomic Encyclopedia of Type Strains, Phase IV (KMG-IV): sequencing the most valuable type-strain genomes for metagenomic binning, comparative biology and taxonomic classification.</title>
        <authorList>
            <person name="Goeker M."/>
        </authorList>
    </citation>
    <scope>NUCLEOTIDE SEQUENCE [LARGE SCALE GENOMIC DNA]</scope>
    <source>
        <strain evidence="2 3">DSM 25609</strain>
    </source>
</reference>
<evidence type="ECO:0000313" key="2">
    <source>
        <dbReference type="EMBL" id="MBP1968875.1"/>
    </source>
</evidence>
<dbReference type="PANTHER" id="PTHR35335">
    <property type="entry name" value="UPF0716 PROTEIN FXSA"/>
    <property type="match status" value="1"/>
</dbReference>
<dbReference type="Proteomes" id="UP001519345">
    <property type="component" value="Unassembled WGS sequence"/>
</dbReference>
<dbReference type="Pfam" id="PF04186">
    <property type="entry name" value="FxsA"/>
    <property type="match status" value="1"/>
</dbReference>
<dbReference type="PANTHER" id="PTHR35335:SF1">
    <property type="entry name" value="UPF0716 PROTEIN FXSA"/>
    <property type="match status" value="1"/>
</dbReference>
<accession>A0ABS4ID58</accession>
<gene>
    <name evidence="2" type="ORF">J2Z83_000969</name>
</gene>
<dbReference type="EMBL" id="JAGGKX010000003">
    <property type="protein sequence ID" value="MBP1968875.1"/>
    <property type="molecule type" value="Genomic_DNA"/>
</dbReference>
<name>A0ABS4ID58_9BACI</name>
<protein>
    <submittedName>
        <fullName evidence="2">UPF0716 protein FxsA</fullName>
    </submittedName>
</protein>
<dbReference type="RefSeq" id="WP_209462092.1">
    <property type="nucleotide sequence ID" value="NZ_CP110224.1"/>
</dbReference>
<sequence length="129" mass="14594">MRWLLLTLLIVSALEIGVFLWIGGLIGPLWVVLLIFLTGISGIMLAKQQGIEAWNRARISMNSGEPPTEYIIDGICIFIGAVFLFTPGFVTDIVGFMLVIPWTRSMFKNSIRKLIMKMSGKSTIIYRRW</sequence>
<evidence type="ECO:0000256" key="1">
    <source>
        <dbReference type="SAM" id="Phobius"/>
    </source>
</evidence>
<dbReference type="InterPro" id="IPR007313">
    <property type="entry name" value="FxsA"/>
</dbReference>
<keyword evidence="1" id="KW-1133">Transmembrane helix</keyword>
<comment type="caution">
    <text evidence="2">The sequence shown here is derived from an EMBL/GenBank/DDBJ whole genome shotgun (WGS) entry which is preliminary data.</text>
</comment>